<evidence type="ECO:0000256" key="1">
    <source>
        <dbReference type="SAM" id="SignalP"/>
    </source>
</evidence>
<keyword evidence="3" id="KW-1185">Reference proteome</keyword>
<dbReference type="Pfam" id="PF01547">
    <property type="entry name" value="SBP_bac_1"/>
    <property type="match status" value="1"/>
</dbReference>
<feature type="chain" id="PRO_5045144440" evidence="1">
    <location>
        <begin position="31"/>
        <end position="455"/>
    </location>
</feature>
<dbReference type="InterPro" id="IPR050490">
    <property type="entry name" value="Bact_solute-bd_prot1"/>
</dbReference>
<dbReference type="RefSeq" id="WP_362047951.1">
    <property type="nucleotide sequence ID" value="NZ_JBEXWN010000005.1"/>
</dbReference>
<evidence type="ECO:0000313" key="3">
    <source>
        <dbReference type="Proteomes" id="UP001601422"/>
    </source>
</evidence>
<sequence length="455" mass="48423">MNSDVPVTSRRQVRRVAGAALGAVSLLALAACGSADPTPAGASSSSAAFKPVKQEEGSQITVWADAARVPGVQAYQKAHPDVKIKIVTYSGDANGANDLQTKVRLFDRTGSGWPDVAFSANVNDGSWTTQGKTPFAAPVDKGLIPQSTLNGFADGALNPCKANGATYCLRNDLAQNVLWYNKKLLDKFGYSVPTTWEEYEALGKNVAKEHPGYLVGTAGDAWSPEVYFWASQCPASTVTNANKVKVDLQDAKCTRMAKLLDGLIAKGSVSKDTVFSAGFVKNQASKVLMLPGPSWYGQVLFNSTFKIPKGQIAAAAPLKFQGDTKNYTGNVGGGLWFVSSHSKNLKASADLVTWMTTSDDYQATAGTYPAYKQAAVAWLAGQKKTGYFAQDVSPVFQDAAELIWPGWSATQYSQEAIYSSTVVPALNSGKTLTDTLGTWQTAITDKAKSLGYTVN</sequence>
<gene>
    <name evidence="2" type="ORF">ACFYQT_05640</name>
</gene>
<protein>
    <submittedName>
        <fullName evidence="2">ABC transporter substrate-binding protein</fullName>
    </submittedName>
</protein>
<keyword evidence="1" id="KW-0732">Signal</keyword>
<organism evidence="2 3">
    <name type="scientific">Streptomyces tibetensis</name>
    <dbReference type="NCBI Taxonomy" id="2382123"/>
    <lineage>
        <taxon>Bacteria</taxon>
        <taxon>Bacillati</taxon>
        <taxon>Actinomycetota</taxon>
        <taxon>Actinomycetes</taxon>
        <taxon>Kitasatosporales</taxon>
        <taxon>Streptomycetaceae</taxon>
        <taxon>Streptomyces</taxon>
    </lineage>
</organism>
<dbReference type="EMBL" id="JBIAJP010000001">
    <property type="protein sequence ID" value="MFF0002928.1"/>
    <property type="molecule type" value="Genomic_DNA"/>
</dbReference>
<evidence type="ECO:0000313" key="2">
    <source>
        <dbReference type="EMBL" id="MFF0002928.1"/>
    </source>
</evidence>
<proteinExistence type="predicted"/>
<dbReference type="PANTHER" id="PTHR43649">
    <property type="entry name" value="ARABINOSE-BINDING PROTEIN-RELATED"/>
    <property type="match status" value="1"/>
</dbReference>
<comment type="caution">
    <text evidence="2">The sequence shown here is derived from an EMBL/GenBank/DDBJ whole genome shotgun (WGS) entry which is preliminary data.</text>
</comment>
<reference evidence="2 3" key="1">
    <citation type="submission" date="2024-10" db="EMBL/GenBank/DDBJ databases">
        <title>The Natural Products Discovery Center: Release of the First 8490 Sequenced Strains for Exploring Actinobacteria Biosynthetic Diversity.</title>
        <authorList>
            <person name="Kalkreuter E."/>
            <person name="Kautsar S.A."/>
            <person name="Yang D."/>
            <person name="Bader C.D."/>
            <person name="Teijaro C.N."/>
            <person name="Fluegel L."/>
            <person name="Davis C.M."/>
            <person name="Simpson J.R."/>
            <person name="Lauterbach L."/>
            <person name="Steele A.D."/>
            <person name="Gui C."/>
            <person name="Meng S."/>
            <person name="Li G."/>
            <person name="Viehrig K."/>
            <person name="Ye F."/>
            <person name="Su P."/>
            <person name="Kiefer A.F."/>
            <person name="Nichols A."/>
            <person name="Cepeda A.J."/>
            <person name="Yan W."/>
            <person name="Fan B."/>
            <person name="Jiang Y."/>
            <person name="Adhikari A."/>
            <person name="Zheng C.-J."/>
            <person name="Schuster L."/>
            <person name="Cowan T.M."/>
            <person name="Smanski M.J."/>
            <person name="Chevrette M.G."/>
            <person name="De Carvalho L.P.S."/>
            <person name="Shen B."/>
        </authorList>
    </citation>
    <scope>NUCLEOTIDE SEQUENCE [LARGE SCALE GENOMIC DNA]</scope>
    <source>
        <strain evidence="2 3">NPDC005497</strain>
    </source>
</reference>
<dbReference type="InterPro" id="IPR006059">
    <property type="entry name" value="SBP"/>
</dbReference>
<accession>A0ABW6MQR2</accession>
<name>A0ABW6MQR2_9ACTN</name>
<feature type="signal peptide" evidence="1">
    <location>
        <begin position="1"/>
        <end position="30"/>
    </location>
</feature>
<dbReference type="PANTHER" id="PTHR43649:SF12">
    <property type="entry name" value="DIACETYLCHITOBIOSE BINDING PROTEIN DASA"/>
    <property type="match status" value="1"/>
</dbReference>
<dbReference type="SUPFAM" id="SSF53850">
    <property type="entry name" value="Periplasmic binding protein-like II"/>
    <property type="match status" value="1"/>
</dbReference>
<dbReference type="Gene3D" id="3.40.190.10">
    <property type="entry name" value="Periplasmic binding protein-like II"/>
    <property type="match status" value="1"/>
</dbReference>
<dbReference type="Proteomes" id="UP001601422">
    <property type="component" value="Unassembled WGS sequence"/>
</dbReference>